<comment type="caution">
    <text evidence="1">The sequence shown here is derived from an EMBL/GenBank/DDBJ whole genome shotgun (WGS) entry which is preliminary data.</text>
</comment>
<dbReference type="Proteomes" id="UP000551353">
    <property type="component" value="Unassembled WGS sequence"/>
</dbReference>
<accession>A0ABR6IYE2</accession>
<reference evidence="1 2" key="1">
    <citation type="submission" date="2020-08" db="EMBL/GenBank/DDBJ databases">
        <title>Genomic Encyclopedia of Type Strains, Phase IV (KMG-V): Genome sequencing to study the core and pangenomes of soil and plant-associated prokaryotes.</title>
        <authorList>
            <person name="Whitman W."/>
        </authorList>
    </citation>
    <scope>NUCLEOTIDE SEQUENCE [LARGE SCALE GENOMIC DNA]</scope>
    <source>
        <strain evidence="1 2">SEMIA 4087</strain>
    </source>
</reference>
<proteinExistence type="predicted"/>
<protein>
    <submittedName>
        <fullName evidence="1">Uncharacterized protein</fullName>
    </submittedName>
</protein>
<dbReference type="EMBL" id="JACIFX010000021">
    <property type="protein sequence ID" value="MBB4232941.1"/>
    <property type="molecule type" value="Genomic_DNA"/>
</dbReference>
<keyword evidence="2" id="KW-1185">Reference proteome</keyword>
<sequence length="83" mass="9253">MQKAIIRIEGCHWFLEDHGDIVPANLPHFRIRTVEKVVSLEQHLPPVTTAAFGNSLITDKAVRLFPQHDSPTIPRTSPGTTSN</sequence>
<name>A0ABR6IYE2_9HYPH</name>
<gene>
    <name evidence="1" type="ORF">GGD56_006841</name>
</gene>
<evidence type="ECO:0000313" key="1">
    <source>
        <dbReference type="EMBL" id="MBB4232941.1"/>
    </source>
</evidence>
<organism evidence="1 2">
    <name type="scientific">Rhizobium mongolense</name>
    <dbReference type="NCBI Taxonomy" id="57676"/>
    <lineage>
        <taxon>Bacteria</taxon>
        <taxon>Pseudomonadati</taxon>
        <taxon>Pseudomonadota</taxon>
        <taxon>Alphaproteobacteria</taxon>
        <taxon>Hyphomicrobiales</taxon>
        <taxon>Rhizobiaceae</taxon>
        <taxon>Rhizobium/Agrobacterium group</taxon>
        <taxon>Rhizobium</taxon>
    </lineage>
</organism>
<evidence type="ECO:0000313" key="2">
    <source>
        <dbReference type="Proteomes" id="UP000551353"/>
    </source>
</evidence>